<dbReference type="PANTHER" id="PTHR38477">
    <property type="entry name" value="HYPOTHETICAL EXPORTED PROTEIN"/>
    <property type="match status" value="1"/>
</dbReference>
<protein>
    <submittedName>
        <fullName evidence="2">Murein L,D-transpeptidase catalytic domain family protein</fullName>
    </submittedName>
</protein>
<gene>
    <name evidence="2" type="ORF">AABB81_07510</name>
</gene>
<dbReference type="RefSeq" id="WP_342159683.1">
    <property type="nucleotide sequence ID" value="NZ_JBCDNA010000002.1"/>
</dbReference>
<proteinExistence type="predicted"/>
<comment type="caution">
    <text evidence="2">The sequence shown here is derived from an EMBL/GenBank/DDBJ whole genome shotgun (WGS) entry which is preliminary data.</text>
</comment>
<feature type="signal peptide" evidence="1">
    <location>
        <begin position="1"/>
        <end position="23"/>
    </location>
</feature>
<dbReference type="Proteomes" id="UP001474120">
    <property type="component" value="Unassembled WGS sequence"/>
</dbReference>
<reference evidence="2 3" key="1">
    <citation type="submission" date="2024-04" db="EMBL/GenBank/DDBJ databases">
        <title>whole genome sequencing of Lutimonas vermicola strain IMCC1616.</title>
        <authorList>
            <person name="Bae S.S."/>
        </authorList>
    </citation>
    <scope>NUCLEOTIDE SEQUENCE [LARGE SCALE GENOMIC DNA]</scope>
    <source>
        <strain evidence="2 3">IMCC1616</strain>
    </source>
</reference>
<name>A0ABU9KZW2_9FLAO</name>
<accession>A0ABU9KZW2</accession>
<evidence type="ECO:0000313" key="3">
    <source>
        <dbReference type="Proteomes" id="UP001474120"/>
    </source>
</evidence>
<keyword evidence="1" id="KW-0732">Signal</keyword>
<sequence length="248" mass="27948">MIRKRFFFLCLVVIALSSSVISAAPERENSYVAFEDFTAYARNIYHQLNDNDLSYQPFETALKGYLKLAQEGQIEFGSLLTVIDMSVSANKNRFFLIDIEKEKIVHKSIVAHGRNSGGEYAKYFSNKIGSFKSSIGFYRTGETYQGKHGLSLRLDGLEFSNSNARKRAIVIHAADYVSSVFIEKNGRLGRSLGCPSLPQKDYVQIVERIKEGTLLFIYYPEAHYLKNSNLANSSFTTQTTITGLVESQ</sequence>
<organism evidence="2 3">
    <name type="scientific">Lutimonas vermicola</name>
    <dbReference type="NCBI Taxonomy" id="414288"/>
    <lineage>
        <taxon>Bacteria</taxon>
        <taxon>Pseudomonadati</taxon>
        <taxon>Bacteroidota</taxon>
        <taxon>Flavobacteriia</taxon>
        <taxon>Flavobacteriales</taxon>
        <taxon>Flavobacteriaceae</taxon>
        <taxon>Lutimonas</taxon>
    </lineage>
</organism>
<feature type="chain" id="PRO_5046827924" evidence="1">
    <location>
        <begin position="24"/>
        <end position="248"/>
    </location>
</feature>
<evidence type="ECO:0000256" key="1">
    <source>
        <dbReference type="SAM" id="SignalP"/>
    </source>
</evidence>
<dbReference type="Pfam" id="PF13645">
    <property type="entry name" value="YkuD_2"/>
    <property type="match status" value="1"/>
</dbReference>
<dbReference type="InterPro" id="IPR005490">
    <property type="entry name" value="LD_TPept_cat_dom"/>
</dbReference>
<dbReference type="PANTHER" id="PTHR38477:SF1">
    <property type="entry name" value="MUREIN L,D-TRANSPEPTIDASE CATALYTIC DOMAIN FAMILY PROTEIN"/>
    <property type="match status" value="1"/>
</dbReference>
<dbReference type="EMBL" id="JBCDNA010000002">
    <property type="protein sequence ID" value="MEL4455738.1"/>
    <property type="molecule type" value="Genomic_DNA"/>
</dbReference>
<dbReference type="CDD" id="cd16913">
    <property type="entry name" value="YkuD_like"/>
    <property type="match status" value="1"/>
</dbReference>
<keyword evidence="3" id="KW-1185">Reference proteome</keyword>
<evidence type="ECO:0000313" key="2">
    <source>
        <dbReference type="EMBL" id="MEL4455738.1"/>
    </source>
</evidence>
<dbReference type="InterPro" id="IPR032676">
    <property type="entry name" value="YkuD_2"/>
</dbReference>